<organism evidence="7 8">
    <name type="scientific">Macrolepiota fuliginosa MF-IS2</name>
    <dbReference type="NCBI Taxonomy" id="1400762"/>
    <lineage>
        <taxon>Eukaryota</taxon>
        <taxon>Fungi</taxon>
        <taxon>Dikarya</taxon>
        <taxon>Basidiomycota</taxon>
        <taxon>Agaricomycotina</taxon>
        <taxon>Agaricomycetes</taxon>
        <taxon>Agaricomycetidae</taxon>
        <taxon>Agaricales</taxon>
        <taxon>Agaricineae</taxon>
        <taxon>Agaricaceae</taxon>
        <taxon>Macrolepiota</taxon>
    </lineage>
</organism>
<protein>
    <submittedName>
        <fullName evidence="7">Uncharacterized protein</fullName>
    </submittedName>
</protein>
<dbReference type="Proteomes" id="UP000807342">
    <property type="component" value="Unassembled WGS sequence"/>
</dbReference>
<evidence type="ECO:0000256" key="2">
    <source>
        <dbReference type="ARBA" id="ARBA00006824"/>
    </source>
</evidence>
<dbReference type="Pfam" id="PF04117">
    <property type="entry name" value="Mpv17_PMP22"/>
    <property type="match status" value="1"/>
</dbReference>
<evidence type="ECO:0000256" key="5">
    <source>
        <dbReference type="ARBA" id="ARBA00023136"/>
    </source>
</evidence>
<keyword evidence="8" id="KW-1185">Reference proteome</keyword>
<evidence type="ECO:0000256" key="3">
    <source>
        <dbReference type="ARBA" id="ARBA00022692"/>
    </source>
</evidence>
<dbReference type="EMBL" id="MU151080">
    <property type="protein sequence ID" value="KAF9451793.1"/>
    <property type="molecule type" value="Genomic_DNA"/>
</dbReference>
<comment type="caution">
    <text evidence="7">The sequence shown here is derived from an EMBL/GenBank/DDBJ whole genome shotgun (WGS) entry which is preliminary data.</text>
</comment>
<keyword evidence="5" id="KW-0472">Membrane</keyword>
<dbReference type="GO" id="GO:0016020">
    <property type="term" value="C:membrane"/>
    <property type="evidence" value="ECO:0007669"/>
    <property type="project" value="UniProtKB-SubCell"/>
</dbReference>
<dbReference type="AlphaFoldDB" id="A0A9P6C850"/>
<dbReference type="PANTHER" id="PTHR11266">
    <property type="entry name" value="PEROXISOMAL MEMBRANE PROTEIN 2, PXMP2 MPV17"/>
    <property type="match status" value="1"/>
</dbReference>
<dbReference type="GO" id="GO:0005739">
    <property type="term" value="C:mitochondrion"/>
    <property type="evidence" value="ECO:0007669"/>
    <property type="project" value="TreeGrafter"/>
</dbReference>
<gene>
    <name evidence="7" type="ORF">P691DRAFT_806895</name>
</gene>
<reference evidence="7" key="1">
    <citation type="submission" date="2020-11" db="EMBL/GenBank/DDBJ databases">
        <authorList>
            <consortium name="DOE Joint Genome Institute"/>
            <person name="Ahrendt S."/>
            <person name="Riley R."/>
            <person name="Andreopoulos W."/>
            <person name="Labutti K."/>
            <person name="Pangilinan J."/>
            <person name="Ruiz-Duenas F.J."/>
            <person name="Barrasa J.M."/>
            <person name="Sanchez-Garcia M."/>
            <person name="Camarero S."/>
            <person name="Miyauchi S."/>
            <person name="Serrano A."/>
            <person name="Linde D."/>
            <person name="Babiker R."/>
            <person name="Drula E."/>
            <person name="Ayuso-Fernandez I."/>
            <person name="Pacheco R."/>
            <person name="Padilla G."/>
            <person name="Ferreira P."/>
            <person name="Barriuso J."/>
            <person name="Kellner H."/>
            <person name="Castanera R."/>
            <person name="Alfaro M."/>
            <person name="Ramirez L."/>
            <person name="Pisabarro A.G."/>
            <person name="Kuo A."/>
            <person name="Tritt A."/>
            <person name="Lipzen A."/>
            <person name="He G."/>
            <person name="Yan M."/>
            <person name="Ng V."/>
            <person name="Cullen D."/>
            <person name="Martin F."/>
            <person name="Rosso M.-N."/>
            <person name="Henrissat B."/>
            <person name="Hibbett D."/>
            <person name="Martinez A.T."/>
            <person name="Grigoriev I.V."/>
        </authorList>
    </citation>
    <scope>NUCLEOTIDE SEQUENCE</scope>
    <source>
        <strain evidence="7">MF-IS2</strain>
    </source>
</reference>
<evidence type="ECO:0000313" key="8">
    <source>
        <dbReference type="Proteomes" id="UP000807342"/>
    </source>
</evidence>
<comment type="subcellular location">
    <subcellularLocation>
        <location evidence="1">Membrane</location>
        <topology evidence="1">Multi-pass membrane protein</topology>
    </subcellularLocation>
</comment>
<dbReference type="InterPro" id="IPR007248">
    <property type="entry name" value="Mpv17_PMP22"/>
</dbReference>
<proteinExistence type="inferred from homology"/>
<name>A0A9P6C850_9AGAR</name>
<sequence length="210" mass="23796">MATVTLSIARAYQYSFQTHPNVTLALTGGTLNAFGDSVAQVAQNITKKDDEPYRPYDYARTARFFCFGLTISPVMGRWNAFLETRFPLKLFRHSRKISLGALGKRVALDQLIMAPFGLCYFLGFMGVTEGRSPAQVAEKFRDLYATALITNWKVWPLAQLVNFRYMPLVYRVPFSQGCGVLWTLYLSVLNSREDDKQGEPALKRKIVRSS</sequence>
<accession>A0A9P6C850</accession>
<evidence type="ECO:0000256" key="6">
    <source>
        <dbReference type="RuleBase" id="RU363053"/>
    </source>
</evidence>
<evidence type="ECO:0000256" key="4">
    <source>
        <dbReference type="ARBA" id="ARBA00022989"/>
    </source>
</evidence>
<evidence type="ECO:0000313" key="7">
    <source>
        <dbReference type="EMBL" id="KAF9451793.1"/>
    </source>
</evidence>
<dbReference type="PANTHER" id="PTHR11266:SF50">
    <property type="entry name" value="VACUOLAR MEMBRANE PROTEIN YOR292C"/>
    <property type="match status" value="1"/>
</dbReference>
<keyword evidence="3" id="KW-0812">Transmembrane</keyword>
<evidence type="ECO:0000256" key="1">
    <source>
        <dbReference type="ARBA" id="ARBA00004141"/>
    </source>
</evidence>
<comment type="similarity">
    <text evidence="2 6">Belongs to the peroxisomal membrane protein PXMP2/4 family.</text>
</comment>
<dbReference type="OrthoDB" id="10267969at2759"/>
<keyword evidence="4" id="KW-1133">Transmembrane helix</keyword>